<sequence>LENHRATVQHWRRKEKVSSSVPDDAEEDENSYEHRLSRLRANHKLPEFKLRCWARMLVNGTHDSEDEPPDLPFFTGKLNKVKGQAPNTTDCEARHSTADGTESKIRTRSAILQQLKDLKSLNNDGVISDDEFVGQKEKLLREISAL</sequence>
<gene>
    <name evidence="2" type="ORF">PMEA_00010263</name>
</gene>
<protein>
    <recommendedName>
        <fullName evidence="4">SHOCT domain-containing protein</fullName>
    </recommendedName>
</protein>
<organism evidence="2 3">
    <name type="scientific">Pocillopora meandrina</name>
    <dbReference type="NCBI Taxonomy" id="46732"/>
    <lineage>
        <taxon>Eukaryota</taxon>
        <taxon>Metazoa</taxon>
        <taxon>Cnidaria</taxon>
        <taxon>Anthozoa</taxon>
        <taxon>Hexacorallia</taxon>
        <taxon>Scleractinia</taxon>
        <taxon>Astrocoeniina</taxon>
        <taxon>Pocilloporidae</taxon>
        <taxon>Pocillopora</taxon>
    </lineage>
</organism>
<evidence type="ECO:0000313" key="3">
    <source>
        <dbReference type="Proteomes" id="UP001159428"/>
    </source>
</evidence>
<evidence type="ECO:0008006" key="4">
    <source>
        <dbReference type="Google" id="ProtNLM"/>
    </source>
</evidence>
<feature type="region of interest" description="Disordered" evidence="1">
    <location>
        <begin position="1"/>
        <end position="30"/>
    </location>
</feature>
<dbReference type="EMBL" id="CALNXJ010000002">
    <property type="protein sequence ID" value="CAH3033733.1"/>
    <property type="molecule type" value="Genomic_DNA"/>
</dbReference>
<evidence type="ECO:0000313" key="2">
    <source>
        <dbReference type="EMBL" id="CAH3033733.1"/>
    </source>
</evidence>
<dbReference type="AlphaFoldDB" id="A0AAU9VQY7"/>
<comment type="caution">
    <text evidence="2">The sequence shown here is derived from an EMBL/GenBank/DDBJ whole genome shotgun (WGS) entry which is preliminary data.</text>
</comment>
<evidence type="ECO:0000256" key="1">
    <source>
        <dbReference type="SAM" id="MobiDB-lite"/>
    </source>
</evidence>
<feature type="non-terminal residue" evidence="2">
    <location>
        <position position="1"/>
    </location>
</feature>
<dbReference type="Proteomes" id="UP001159428">
    <property type="component" value="Unassembled WGS sequence"/>
</dbReference>
<accession>A0AAU9VQY7</accession>
<reference evidence="2 3" key="1">
    <citation type="submission" date="2022-05" db="EMBL/GenBank/DDBJ databases">
        <authorList>
            <consortium name="Genoscope - CEA"/>
            <person name="William W."/>
        </authorList>
    </citation>
    <scope>NUCLEOTIDE SEQUENCE [LARGE SCALE GENOMIC DNA]</scope>
</reference>
<proteinExistence type="predicted"/>
<keyword evidence="3" id="KW-1185">Reference proteome</keyword>
<name>A0AAU9VQY7_9CNID</name>